<dbReference type="RefSeq" id="WP_175444181.1">
    <property type="nucleotide sequence ID" value="NZ_FNIL01000002.1"/>
</dbReference>
<dbReference type="Pfam" id="PF10702">
    <property type="entry name" value="DUF2507"/>
    <property type="match status" value="1"/>
</dbReference>
<dbReference type="InterPro" id="IPR019642">
    <property type="entry name" value="DUF2507"/>
</dbReference>
<dbReference type="AlphaFoldDB" id="A0A1H0CH98"/>
<dbReference type="Gene3D" id="3.30.1380.20">
    <property type="entry name" value="Trafficking protein particle complex subunit 3"/>
    <property type="match status" value="1"/>
</dbReference>
<dbReference type="Proteomes" id="UP000198778">
    <property type="component" value="Unassembled WGS sequence"/>
</dbReference>
<evidence type="ECO:0000313" key="2">
    <source>
        <dbReference type="Proteomes" id="UP000198778"/>
    </source>
</evidence>
<gene>
    <name evidence="1" type="ORF">SAMN04488053_102101</name>
</gene>
<reference evidence="2" key="1">
    <citation type="submission" date="2016-10" db="EMBL/GenBank/DDBJ databases">
        <authorList>
            <person name="Varghese N."/>
            <person name="Submissions S."/>
        </authorList>
    </citation>
    <scope>NUCLEOTIDE SEQUENCE [LARGE SCALE GENOMIC DNA]</scope>
    <source>
        <strain evidence="2">CGMCC 1.10369</strain>
    </source>
</reference>
<sequence length="142" mass="16589">MPDETQNLISPYSYDVLRHELLPILLGEEENIILYWGGKSLARKHKLMETEALQNWFQEANWGRLELIKDKKNERTYEVTTSSYEADRPYSLETGFIAQMVELEKELLAEASYEVKKKKPVVFQITVRWDKKDPTAPNAPLT</sequence>
<name>A0A1H0CH98_9BACI</name>
<evidence type="ECO:0008006" key="3">
    <source>
        <dbReference type="Google" id="ProtNLM"/>
    </source>
</evidence>
<organism evidence="1 2">
    <name type="scientific">Alkalicoccus daliensis</name>
    <dbReference type="NCBI Taxonomy" id="745820"/>
    <lineage>
        <taxon>Bacteria</taxon>
        <taxon>Bacillati</taxon>
        <taxon>Bacillota</taxon>
        <taxon>Bacilli</taxon>
        <taxon>Bacillales</taxon>
        <taxon>Bacillaceae</taxon>
        <taxon>Alkalicoccus</taxon>
    </lineage>
</organism>
<proteinExistence type="predicted"/>
<dbReference type="SUPFAM" id="SSF111126">
    <property type="entry name" value="Ligand-binding domain in the NO signalling and Golgi transport"/>
    <property type="match status" value="1"/>
</dbReference>
<protein>
    <recommendedName>
        <fullName evidence="3">DUF2507 domain-containing protein</fullName>
    </recommendedName>
</protein>
<keyword evidence="2" id="KW-1185">Reference proteome</keyword>
<accession>A0A1H0CH98</accession>
<dbReference type="EMBL" id="FNIL01000002">
    <property type="protein sequence ID" value="SDN57266.1"/>
    <property type="molecule type" value="Genomic_DNA"/>
</dbReference>
<dbReference type="InterPro" id="IPR024096">
    <property type="entry name" value="NO_sig/Golgi_transp_ligand-bd"/>
</dbReference>
<evidence type="ECO:0000313" key="1">
    <source>
        <dbReference type="EMBL" id="SDN57266.1"/>
    </source>
</evidence>
<dbReference type="STRING" id="745820.SAMN04488053_102101"/>